<organism evidence="1 2">
    <name type="scientific">Synchytrium endobioticum</name>
    <dbReference type="NCBI Taxonomy" id="286115"/>
    <lineage>
        <taxon>Eukaryota</taxon>
        <taxon>Fungi</taxon>
        <taxon>Fungi incertae sedis</taxon>
        <taxon>Chytridiomycota</taxon>
        <taxon>Chytridiomycota incertae sedis</taxon>
        <taxon>Chytridiomycetes</taxon>
        <taxon>Synchytriales</taxon>
        <taxon>Synchytriaceae</taxon>
        <taxon>Synchytrium</taxon>
    </lineage>
</organism>
<accession>A0A507D3V6</accession>
<gene>
    <name evidence="1" type="ORF">SeLEV6574_g03385</name>
</gene>
<reference evidence="1 2" key="1">
    <citation type="journal article" date="2019" name="Sci. Rep.">
        <title>Comparative genomics of chytrid fungi reveal insights into the obligate biotrophic and pathogenic lifestyle of Synchytrium endobioticum.</title>
        <authorList>
            <person name="van de Vossenberg B.T.L.H."/>
            <person name="Warris S."/>
            <person name="Nguyen H.D.T."/>
            <person name="van Gent-Pelzer M.P.E."/>
            <person name="Joly D.L."/>
            <person name="van de Geest H.C."/>
            <person name="Bonants P.J.M."/>
            <person name="Smith D.S."/>
            <person name="Levesque C.A."/>
            <person name="van der Lee T.A.J."/>
        </authorList>
    </citation>
    <scope>NUCLEOTIDE SEQUENCE [LARGE SCALE GENOMIC DNA]</scope>
    <source>
        <strain evidence="1 2">LEV6574</strain>
    </source>
</reference>
<proteinExistence type="predicted"/>
<evidence type="ECO:0000313" key="1">
    <source>
        <dbReference type="EMBL" id="TPX46156.1"/>
    </source>
</evidence>
<comment type="caution">
    <text evidence="1">The sequence shown here is derived from an EMBL/GenBank/DDBJ whole genome shotgun (WGS) entry which is preliminary data.</text>
</comment>
<dbReference type="AlphaFoldDB" id="A0A507D3V6"/>
<name>A0A507D3V6_9FUNG</name>
<protein>
    <submittedName>
        <fullName evidence="1">Uncharacterized protein</fullName>
    </submittedName>
</protein>
<dbReference type="EMBL" id="QEAM01000112">
    <property type="protein sequence ID" value="TPX46156.1"/>
    <property type="molecule type" value="Genomic_DNA"/>
</dbReference>
<evidence type="ECO:0000313" key="2">
    <source>
        <dbReference type="Proteomes" id="UP000320475"/>
    </source>
</evidence>
<dbReference type="OrthoDB" id="2141765at2759"/>
<dbReference type="VEuPathDB" id="FungiDB:SeMB42_g08019"/>
<dbReference type="Proteomes" id="UP000320475">
    <property type="component" value="Unassembled WGS sequence"/>
</dbReference>
<sequence>MAHLLNKNMNDLTEAEKRIIINLRNSKPSKPFSSVTLTDVKRVDGLGLKLQHIEPHIATSTLHMPANIPSPTPSSNLCENLKRIYSTWALNTEMACRTIIDAIIIECLYESQTDLTGFCEVNNSWSGTGFGYTGAVDYMIGSSGSRDTADNLDSFFLVVEAKKEWPDSYVLFSIPYFKLLLIFSFRSALPQVLAEAGCLLNKRLAAGMHTPVFAVLTNAQFFQFFAIDTESIVYCSGAPMVLAAGPDGSWSTSTSLVDILKWFRWFITCMASISPRASGVDMTQTMERALADVRDCFGKK</sequence>